<proteinExistence type="predicted"/>
<keyword evidence="3" id="KW-1185">Reference proteome</keyword>
<evidence type="ECO:0000256" key="1">
    <source>
        <dbReference type="SAM" id="Phobius"/>
    </source>
</evidence>
<dbReference type="Proteomes" id="UP000095705">
    <property type="component" value="Unassembled WGS sequence"/>
</dbReference>
<reference evidence="2 3" key="1">
    <citation type="submission" date="2016-08" db="EMBL/GenBank/DDBJ databases">
        <title>The complete genome of Streptomyces subrutilus 10-1-1.</title>
        <authorList>
            <person name="Chen X."/>
        </authorList>
    </citation>
    <scope>NUCLEOTIDE SEQUENCE [LARGE SCALE GENOMIC DNA]</scope>
    <source>
        <strain evidence="2 3">10-1-1</strain>
    </source>
</reference>
<evidence type="ECO:0008006" key="4">
    <source>
        <dbReference type="Google" id="ProtNLM"/>
    </source>
</evidence>
<keyword evidence="1" id="KW-0812">Transmembrane</keyword>
<sequence>MDTSWWPAVAAVVVLAVVALLAAAAGRRLGSPRRARPAPAHGPGPPPRPRAGELWYLADGRVCLVLAVGQVRGHRARVAWISGKYDDRRAGVIPLPPGTVGPQGRTSFLEADRPEEVSLWEFGRRVGMLDPVLWDEVKGLGGGR</sequence>
<dbReference type="RefSeq" id="WP_069920435.1">
    <property type="nucleotide sequence ID" value="NZ_MEHK01000001.1"/>
</dbReference>
<organism evidence="2 3">
    <name type="scientific">Streptomyces subrutilus</name>
    <dbReference type="NCBI Taxonomy" id="36818"/>
    <lineage>
        <taxon>Bacteria</taxon>
        <taxon>Bacillati</taxon>
        <taxon>Actinomycetota</taxon>
        <taxon>Actinomycetes</taxon>
        <taxon>Kitasatosporales</taxon>
        <taxon>Streptomycetaceae</taxon>
        <taxon>Streptomyces</taxon>
    </lineage>
</organism>
<dbReference type="AlphaFoldDB" id="A0A1E5PRK8"/>
<comment type="caution">
    <text evidence="2">The sequence shown here is derived from an EMBL/GenBank/DDBJ whole genome shotgun (WGS) entry which is preliminary data.</text>
</comment>
<dbReference type="OrthoDB" id="3295034at2"/>
<keyword evidence="1" id="KW-0472">Membrane</keyword>
<accession>A0A1E5PRK8</accession>
<gene>
    <name evidence="2" type="ORF">BGK67_13125</name>
</gene>
<evidence type="ECO:0000313" key="3">
    <source>
        <dbReference type="Proteomes" id="UP000095705"/>
    </source>
</evidence>
<keyword evidence="1" id="KW-1133">Transmembrane helix</keyword>
<evidence type="ECO:0000313" key="2">
    <source>
        <dbReference type="EMBL" id="OEJ32153.1"/>
    </source>
</evidence>
<dbReference type="EMBL" id="MEHK01000001">
    <property type="protein sequence ID" value="OEJ32153.1"/>
    <property type="molecule type" value="Genomic_DNA"/>
</dbReference>
<name>A0A1E5PRK8_9ACTN</name>
<feature type="transmembrane region" description="Helical" evidence="1">
    <location>
        <begin position="6"/>
        <end position="26"/>
    </location>
</feature>
<protein>
    <recommendedName>
        <fullName evidence="4">Type II toxin-antitoxin system PemK/MazF family toxin</fullName>
    </recommendedName>
</protein>